<name>A0A4Y7RLG5_COPMI</name>
<evidence type="ECO:0000256" key="1">
    <source>
        <dbReference type="SAM" id="MobiDB-lite"/>
    </source>
</evidence>
<comment type="caution">
    <text evidence="2">The sequence shown here is derived from an EMBL/GenBank/DDBJ whole genome shotgun (WGS) entry which is preliminary data.</text>
</comment>
<evidence type="ECO:0000313" key="2">
    <source>
        <dbReference type="EMBL" id="TEB09666.1"/>
    </source>
</evidence>
<dbReference type="AlphaFoldDB" id="A0A4Y7RLG5"/>
<protein>
    <submittedName>
        <fullName evidence="2">Uncharacterized protein</fullName>
    </submittedName>
</protein>
<dbReference type="EMBL" id="QPFP01000495">
    <property type="protein sequence ID" value="TEB09666.1"/>
    <property type="molecule type" value="Genomic_DNA"/>
</dbReference>
<dbReference type="Proteomes" id="UP000298030">
    <property type="component" value="Unassembled WGS sequence"/>
</dbReference>
<sequence length="133" mass="14983">MMFIPQCQMPTGSSLQPPQAITITPSRPQTLAPSKLRPPTCLRPSSLRRTGIVSAKNQHPAHSKNSMSEPVPFSNDGFGSTAPRIWSLKIDRSFHLQRVRDFTMFNPMLIAAFIVPPTSYARQRYALLCRFVR</sequence>
<feature type="region of interest" description="Disordered" evidence="1">
    <location>
        <begin position="25"/>
        <end position="74"/>
    </location>
</feature>
<evidence type="ECO:0000313" key="3">
    <source>
        <dbReference type="Proteomes" id="UP000298030"/>
    </source>
</evidence>
<gene>
    <name evidence="2" type="ORF">FA13DRAFT_1059846</name>
</gene>
<accession>A0A4Y7RLG5</accession>
<organism evidence="2 3">
    <name type="scientific">Coprinellus micaceus</name>
    <name type="common">Glistening ink-cap mushroom</name>
    <name type="synonym">Coprinus micaceus</name>
    <dbReference type="NCBI Taxonomy" id="71717"/>
    <lineage>
        <taxon>Eukaryota</taxon>
        <taxon>Fungi</taxon>
        <taxon>Dikarya</taxon>
        <taxon>Basidiomycota</taxon>
        <taxon>Agaricomycotina</taxon>
        <taxon>Agaricomycetes</taxon>
        <taxon>Agaricomycetidae</taxon>
        <taxon>Agaricales</taxon>
        <taxon>Agaricineae</taxon>
        <taxon>Psathyrellaceae</taxon>
        <taxon>Coprinellus</taxon>
    </lineage>
</organism>
<reference evidence="2 3" key="1">
    <citation type="journal article" date="2019" name="Nat. Ecol. Evol.">
        <title>Megaphylogeny resolves global patterns of mushroom evolution.</title>
        <authorList>
            <person name="Varga T."/>
            <person name="Krizsan K."/>
            <person name="Foldi C."/>
            <person name="Dima B."/>
            <person name="Sanchez-Garcia M."/>
            <person name="Sanchez-Ramirez S."/>
            <person name="Szollosi G.J."/>
            <person name="Szarkandi J.G."/>
            <person name="Papp V."/>
            <person name="Albert L."/>
            <person name="Andreopoulos W."/>
            <person name="Angelini C."/>
            <person name="Antonin V."/>
            <person name="Barry K.W."/>
            <person name="Bougher N.L."/>
            <person name="Buchanan P."/>
            <person name="Buyck B."/>
            <person name="Bense V."/>
            <person name="Catcheside P."/>
            <person name="Chovatia M."/>
            <person name="Cooper J."/>
            <person name="Damon W."/>
            <person name="Desjardin D."/>
            <person name="Finy P."/>
            <person name="Geml J."/>
            <person name="Haridas S."/>
            <person name="Hughes K."/>
            <person name="Justo A."/>
            <person name="Karasinski D."/>
            <person name="Kautmanova I."/>
            <person name="Kiss B."/>
            <person name="Kocsube S."/>
            <person name="Kotiranta H."/>
            <person name="LaButti K.M."/>
            <person name="Lechner B.E."/>
            <person name="Liimatainen K."/>
            <person name="Lipzen A."/>
            <person name="Lukacs Z."/>
            <person name="Mihaltcheva S."/>
            <person name="Morgado L.N."/>
            <person name="Niskanen T."/>
            <person name="Noordeloos M.E."/>
            <person name="Ohm R.A."/>
            <person name="Ortiz-Santana B."/>
            <person name="Ovrebo C."/>
            <person name="Racz N."/>
            <person name="Riley R."/>
            <person name="Savchenko A."/>
            <person name="Shiryaev A."/>
            <person name="Soop K."/>
            <person name="Spirin V."/>
            <person name="Szebenyi C."/>
            <person name="Tomsovsky M."/>
            <person name="Tulloss R.E."/>
            <person name="Uehling J."/>
            <person name="Grigoriev I.V."/>
            <person name="Vagvolgyi C."/>
            <person name="Papp T."/>
            <person name="Martin F.M."/>
            <person name="Miettinen O."/>
            <person name="Hibbett D.S."/>
            <person name="Nagy L.G."/>
        </authorList>
    </citation>
    <scope>NUCLEOTIDE SEQUENCE [LARGE SCALE GENOMIC DNA]</scope>
    <source>
        <strain evidence="2 3">FP101781</strain>
    </source>
</reference>
<keyword evidence="3" id="KW-1185">Reference proteome</keyword>
<proteinExistence type="predicted"/>